<dbReference type="AlphaFoldDB" id="A0AAD5TR00"/>
<name>A0AAD5TR00_9FUNG</name>
<dbReference type="EMBL" id="JADGJQ010000020">
    <property type="protein sequence ID" value="KAJ3179620.1"/>
    <property type="molecule type" value="Genomic_DNA"/>
</dbReference>
<dbReference type="Pfam" id="PF11720">
    <property type="entry name" value="Inhibitor_I78"/>
    <property type="match status" value="1"/>
</dbReference>
<dbReference type="InterPro" id="IPR021719">
    <property type="entry name" value="Prot_inh_I78"/>
</dbReference>
<sequence length="78" mass="8306">MPENAHAHLVGKHFAPDAAKRDALVADGVPHAKIATKEDLPEKHRVLGPNSMATMDFQPDRLNVKVGAAGVIESVKMG</sequence>
<dbReference type="Gene3D" id="3.30.10.10">
    <property type="entry name" value="Trypsin Inhibitor V, subunit A"/>
    <property type="match status" value="1"/>
</dbReference>
<organism evidence="1 2">
    <name type="scientific">Geranomyces variabilis</name>
    <dbReference type="NCBI Taxonomy" id="109894"/>
    <lineage>
        <taxon>Eukaryota</taxon>
        <taxon>Fungi</taxon>
        <taxon>Fungi incertae sedis</taxon>
        <taxon>Chytridiomycota</taxon>
        <taxon>Chytridiomycota incertae sedis</taxon>
        <taxon>Chytridiomycetes</taxon>
        <taxon>Spizellomycetales</taxon>
        <taxon>Powellomycetaceae</taxon>
        <taxon>Geranomyces</taxon>
    </lineage>
</organism>
<dbReference type="PANTHER" id="PTHR39600">
    <property type="entry name" value="PEPTIDASE INHIBITOR I78 FAMILY PROTEIN"/>
    <property type="match status" value="1"/>
</dbReference>
<reference evidence="1" key="1">
    <citation type="submission" date="2020-05" db="EMBL/GenBank/DDBJ databases">
        <title>Phylogenomic resolution of chytrid fungi.</title>
        <authorList>
            <person name="Stajich J.E."/>
            <person name="Amses K."/>
            <person name="Simmons R."/>
            <person name="Seto K."/>
            <person name="Myers J."/>
            <person name="Bonds A."/>
            <person name="Quandt C.A."/>
            <person name="Barry K."/>
            <person name="Liu P."/>
            <person name="Grigoriev I."/>
            <person name="Longcore J.E."/>
            <person name="James T.Y."/>
        </authorList>
    </citation>
    <scope>NUCLEOTIDE SEQUENCE</scope>
    <source>
        <strain evidence="1">JEL0379</strain>
    </source>
</reference>
<gene>
    <name evidence="1" type="ORF">HDU87_002826</name>
</gene>
<comment type="caution">
    <text evidence="1">The sequence shown here is derived from an EMBL/GenBank/DDBJ whole genome shotgun (WGS) entry which is preliminary data.</text>
</comment>
<dbReference type="Proteomes" id="UP001212152">
    <property type="component" value="Unassembled WGS sequence"/>
</dbReference>
<evidence type="ECO:0000313" key="1">
    <source>
        <dbReference type="EMBL" id="KAJ3179620.1"/>
    </source>
</evidence>
<accession>A0AAD5TR00</accession>
<protein>
    <submittedName>
        <fullName evidence="1">Uncharacterized protein</fullName>
    </submittedName>
</protein>
<evidence type="ECO:0000313" key="2">
    <source>
        <dbReference type="Proteomes" id="UP001212152"/>
    </source>
</evidence>
<proteinExistence type="predicted"/>
<keyword evidence="2" id="KW-1185">Reference proteome</keyword>
<dbReference type="PANTHER" id="PTHR39600:SF1">
    <property type="entry name" value="PEPTIDASE INHIBITOR I78 FAMILY PROTEIN"/>
    <property type="match status" value="1"/>
</dbReference>